<feature type="compositionally biased region" description="Basic and acidic residues" evidence="2">
    <location>
        <begin position="624"/>
        <end position="640"/>
    </location>
</feature>
<dbReference type="STRING" id="62708.A0A420IY64"/>
<evidence type="ECO:0000256" key="2">
    <source>
        <dbReference type="SAM" id="MobiDB-lite"/>
    </source>
</evidence>
<organism evidence="3 4">
    <name type="scientific">Golovinomyces cichoracearum</name>
    <dbReference type="NCBI Taxonomy" id="62708"/>
    <lineage>
        <taxon>Eukaryota</taxon>
        <taxon>Fungi</taxon>
        <taxon>Dikarya</taxon>
        <taxon>Ascomycota</taxon>
        <taxon>Pezizomycotina</taxon>
        <taxon>Leotiomycetes</taxon>
        <taxon>Erysiphales</taxon>
        <taxon>Erysiphaceae</taxon>
        <taxon>Golovinomyces</taxon>
    </lineage>
</organism>
<feature type="compositionally biased region" description="Polar residues" evidence="2">
    <location>
        <begin position="1639"/>
        <end position="1662"/>
    </location>
</feature>
<feature type="compositionally biased region" description="Polar residues" evidence="2">
    <location>
        <begin position="641"/>
        <end position="650"/>
    </location>
</feature>
<evidence type="ECO:0000313" key="3">
    <source>
        <dbReference type="EMBL" id="RKF79499.1"/>
    </source>
</evidence>
<feature type="region of interest" description="Disordered" evidence="2">
    <location>
        <begin position="468"/>
        <end position="502"/>
    </location>
</feature>
<feature type="region of interest" description="Disordered" evidence="2">
    <location>
        <begin position="616"/>
        <end position="650"/>
    </location>
</feature>
<feature type="compositionally biased region" description="Polar residues" evidence="2">
    <location>
        <begin position="692"/>
        <end position="703"/>
    </location>
</feature>
<comment type="caution">
    <text evidence="3">The sequence shown here is derived from an EMBL/GenBank/DDBJ whole genome shotgun (WGS) entry which is preliminary data.</text>
</comment>
<dbReference type="Proteomes" id="UP000283383">
    <property type="component" value="Unassembled WGS sequence"/>
</dbReference>
<feature type="compositionally biased region" description="Low complexity" evidence="2">
    <location>
        <begin position="1575"/>
        <end position="1584"/>
    </location>
</feature>
<feature type="compositionally biased region" description="Basic and acidic residues" evidence="2">
    <location>
        <begin position="1119"/>
        <end position="1135"/>
    </location>
</feature>
<protein>
    <submittedName>
        <fullName evidence="3">Uncharacterized protein</fullName>
    </submittedName>
</protein>
<name>A0A420IY64_9PEZI</name>
<feature type="compositionally biased region" description="Polar residues" evidence="2">
    <location>
        <begin position="1345"/>
        <end position="1356"/>
    </location>
</feature>
<feature type="compositionally biased region" description="Basic and acidic residues" evidence="2">
    <location>
        <begin position="1226"/>
        <end position="1243"/>
    </location>
</feature>
<feature type="region of interest" description="Disordered" evidence="2">
    <location>
        <begin position="685"/>
        <end position="707"/>
    </location>
</feature>
<feature type="region of interest" description="Disordered" evidence="2">
    <location>
        <begin position="1440"/>
        <end position="1479"/>
    </location>
</feature>
<feature type="compositionally biased region" description="Low complexity" evidence="2">
    <location>
        <begin position="1184"/>
        <end position="1193"/>
    </location>
</feature>
<keyword evidence="1" id="KW-0175">Coiled coil</keyword>
<gene>
    <name evidence="3" type="ORF">GcM3_055013</name>
</gene>
<feature type="compositionally biased region" description="Polar residues" evidence="2">
    <location>
        <begin position="1549"/>
        <end position="1563"/>
    </location>
</feature>
<feature type="compositionally biased region" description="Polar residues" evidence="2">
    <location>
        <begin position="484"/>
        <end position="499"/>
    </location>
</feature>
<feature type="region of interest" description="Disordered" evidence="2">
    <location>
        <begin position="1683"/>
        <end position="1706"/>
    </location>
</feature>
<feature type="coiled-coil region" evidence="1">
    <location>
        <begin position="31"/>
        <end position="91"/>
    </location>
</feature>
<feature type="region of interest" description="Disordered" evidence="2">
    <location>
        <begin position="1293"/>
        <end position="1357"/>
    </location>
</feature>
<feature type="compositionally biased region" description="Polar residues" evidence="2">
    <location>
        <begin position="1522"/>
        <end position="1532"/>
    </location>
</feature>
<feature type="compositionally biased region" description="Polar residues" evidence="2">
    <location>
        <begin position="1605"/>
        <end position="1616"/>
    </location>
</feature>
<feature type="region of interest" description="Disordered" evidence="2">
    <location>
        <begin position="1119"/>
        <end position="1143"/>
    </location>
</feature>
<evidence type="ECO:0000313" key="4">
    <source>
        <dbReference type="Proteomes" id="UP000283383"/>
    </source>
</evidence>
<feature type="region of interest" description="Disordered" evidence="2">
    <location>
        <begin position="1629"/>
        <end position="1671"/>
    </location>
</feature>
<feature type="compositionally biased region" description="Basic and acidic residues" evidence="2">
    <location>
        <begin position="1167"/>
        <end position="1180"/>
    </location>
</feature>
<proteinExistence type="predicted"/>
<reference evidence="3 4" key="1">
    <citation type="journal article" date="2018" name="BMC Genomics">
        <title>Comparative genome analyses reveal sequence features reflecting distinct modes of host-adaptation between dicot and monocot powdery mildew.</title>
        <authorList>
            <person name="Wu Y."/>
            <person name="Ma X."/>
            <person name="Pan Z."/>
            <person name="Kale S.D."/>
            <person name="Song Y."/>
            <person name="King H."/>
            <person name="Zhang Q."/>
            <person name="Presley C."/>
            <person name="Deng X."/>
            <person name="Wei C.I."/>
            <person name="Xiao S."/>
        </authorList>
    </citation>
    <scope>NUCLEOTIDE SEQUENCE [LARGE SCALE GENOMIC DNA]</scope>
    <source>
        <strain evidence="3">UMSG3</strain>
    </source>
</reference>
<sequence length="1706" mass="193735">MSENQYSVDELVVKLHLNIDNINQIVHSLSHNSYNQELDQLTAERESAIHSLREKRVEALKEILAQRSREKEETENKRSRERNLIEEKRVQEWEEILARRRREDEEWQKSIDIEDEIIEKSRSAEDEEREREREEEERVFFEKSEEELDKLEKNLEKKLEESKIKLKKLDEERKLINAQIEANLSAISVVPNIVFRSRRSRKRAVSIDNSHDELNENSRVVTPVFAPETSEVHVEPNGSEDFRPTVLRAHSKSLPYIRGPKIGKDFSFVPNHKKSFSEDKISRYTPLLTSSEPKELRLVAIIKKEMTEQAMKKNESIISQRIMSQNFAIQINTRDAGTEISREVLNNSLESSTAILPGKNHASVLKGEPLSKEDQCDLDTESLSKSVHDTEATIPHSGLGSEEDAEKNIPKLLGTKTESKKESDISTLKNLAYDQDESNFEISSQAIEIPDPFFDQREQDNAKVKDSLQYSPVESQEKQVSVEAISNSQDFNQKPSSPVGSHIEDQPLILERQFPIAEKDLAGQSVGSDISTIQQKNSNEEIDVIPNTFSPNELQNSSELKSHVLHEKKQASVSTVSKITEHGPKNQLGEPFLDSTLAYDQSLQLENELTKEELVQANKSSDINQDRISKTNLESEKKPTNDNSDVPSITEVSESDIISEHAHLNQSFQVRDVSDLDQDAQFQIDEEKKKGNGTNLLSESSEVSEIHREKLDQSLNYSHSNEDLETTNNTEIESTTQLFREIQRQDSVSQLNKLEQPNLDKISHEQMSIDNEKKKLTQNTDQSSEMSFMPNGKTLLGEQFGTKTTDFALDASANLREDQLSESSVHDFTVGSEIINPITDAETESSEKCDRNVAVISHEIIHIDTGKHDRFTESKTISPDVPTKNQIISSIKPIEESNLLDRVVSADSTTANLPSGTQIIEIKDNFQANLGDKSGSNKILDVKKTVALRTYDMRYRKNISRDLAALNYFNTCLISEHNHLSNFQPSTILGMLVSSSGESNMRSSLTTSTKKSISSNISNEDPELIQEDIAIEHLEPQNFHNQDNFDMSIEMEGEYFRSPSQIYQNSDSSSGKEILENEKEMHFDNSSKFESHITTNLEFEKTDEEDEADLLTPQLTLDEKKSDNVENQLHEERSETVIQESNSRIRSLSVEISEVSQDDYQHITMKVEENNRSSHQESIETRSSSELPSQISSPTTKTASEKSHSYLSSKIIDSNIQDSSSNLNSDSKEKSRNDEDLNEYVRTDVNKDQIYKKGPKYDETNDENIPISINIISESEKHSSKDNTDEKYQITKYHDNKDEHQSKQSDTPDINDEIEHGIPNNIDDENIDNKSEPPMKDDNTEKSEQTQGRISLTVSNENRDLEKNSVIDDFISENLSKDIDSEISSDSPRESVNLELELETDSTQKVYFEDDYIEYQTNISQENFVNDNKRILSLESRNISEGKEEDSLPFRRSSDSKSTFNSYTEAESSPVHENNIGMPISPKIPSDIIIEEEQNLELLAQTDSAILPESYSTIVDQKNDQPQNVNQINHSSEALGPATDSHPEIELPSNRSKSLPATESKGSMFQKARALFEYQQQQQKQQNDQPKKNTIRPLSGLFNRRNVYKNPQNRSMSLSSTFFNMPDVSEEEETSISSIKTSDNNNRSHGPLIHTSSSAPPYSQSNKRSHRAEQSRLSFFEQLQFASGTSPLSPQSRVLSPISCSQGSEY</sequence>
<accession>A0A420IY64</accession>
<feature type="region of interest" description="Disordered" evidence="2">
    <location>
        <begin position="1167"/>
        <end position="1243"/>
    </location>
</feature>
<feature type="compositionally biased region" description="Basic and acidic residues" evidence="2">
    <location>
        <begin position="1327"/>
        <end position="1344"/>
    </location>
</feature>
<dbReference type="EMBL" id="MCBQ01005506">
    <property type="protein sequence ID" value="RKF79499.1"/>
    <property type="molecule type" value="Genomic_DNA"/>
</dbReference>
<feature type="region of interest" description="Disordered" evidence="2">
    <location>
        <begin position="1522"/>
        <end position="1616"/>
    </location>
</feature>
<feature type="compositionally biased region" description="Polar residues" evidence="2">
    <location>
        <begin position="1456"/>
        <end position="1467"/>
    </location>
</feature>
<evidence type="ECO:0000256" key="1">
    <source>
        <dbReference type="SAM" id="Coils"/>
    </source>
</evidence>
<feature type="compositionally biased region" description="Basic and acidic residues" evidence="2">
    <location>
        <begin position="1293"/>
        <end position="1303"/>
    </location>
</feature>
<feature type="compositionally biased region" description="Low complexity" evidence="2">
    <location>
        <begin position="1208"/>
        <end position="1225"/>
    </location>
</feature>
<feature type="region of interest" description="Disordered" evidence="2">
    <location>
        <begin position="367"/>
        <end position="425"/>
    </location>
</feature>
<keyword evidence="4" id="KW-1185">Reference proteome</keyword>
<feature type="compositionally biased region" description="Basic and acidic residues" evidence="2">
    <location>
        <begin position="1440"/>
        <end position="1455"/>
    </location>
</feature>
<feature type="coiled-coil region" evidence="1">
    <location>
        <begin position="117"/>
        <end position="179"/>
    </location>
</feature>